<accession>A0A3P7KZ56</accession>
<sequence length="57" mass="5946">MLATDVAARGLGVRAAVYGAEPPSLDDIMWALTGRQRANTDVMSGVLLPVSTAPFQS</sequence>
<organism evidence="1 2">
    <name type="scientific">Strongylus vulgaris</name>
    <name type="common">Blood worm</name>
    <dbReference type="NCBI Taxonomy" id="40348"/>
    <lineage>
        <taxon>Eukaryota</taxon>
        <taxon>Metazoa</taxon>
        <taxon>Ecdysozoa</taxon>
        <taxon>Nematoda</taxon>
        <taxon>Chromadorea</taxon>
        <taxon>Rhabditida</taxon>
        <taxon>Rhabditina</taxon>
        <taxon>Rhabditomorpha</taxon>
        <taxon>Strongyloidea</taxon>
        <taxon>Strongylidae</taxon>
        <taxon>Strongylus</taxon>
    </lineage>
</organism>
<gene>
    <name evidence="1" type="ORF">SVUK_LOCUS7460</name>
</gene>
<dbReference type="Proteomes" id="UP000270094">
    <property type="component" value="Unassembled WGS sequence"/>
</dbReference>
<dbReference type="AlphaFoldDB" id="A0A3P7KZ56"/>
<evidence type="ECO:0000313" key="2">
    <source>
        <dbReference type="Proteomes" id="UP000270094"/>
    </source>
</evidence>
<protein>
    <submittedName>
        <fullName evidence="1">Uncharacterized protein</fullName>
    </submittedName>
</protein>
<evidence type="ECO:0000313" key="1">
    <source>
        <dbReference type="EMBL" id="VDM72462.1"/>
    </source>
</evidence>
<name>A0A3P7KZ56_STRVU</name>
<keyword evidence="2" id="KW-1185">Reference proteome</keyword>
<reference evidence="1 2" key="1">
    <citation type="submission" date="2018-11" db="EMBL/GenBank/DDBJ databases">
        <authorList>
            <consortium name="Pathogen Informatics"/>
        </authorList>
    </citation>
    <scope>NUCLEOTIDE SEQUENCE [LARGE SCALE GENOMIC DNA]</scope>
</reference>
<proteinExistence type="predicted"/>
<dbReference type="EMBL" id="UYYB01025478">
    <property type="protein sequence ID" value="VDM72462.1"/>
    <property type="molecule type" value="Genomic_DNA"/>
</dbReference>